<accession>A0A9P5YL03</accession>
<keyword evidence="2" id="KW-1185">Reference proteome</keyword>
<reference evidence="1" key="1">
    <citation type="submission" date="2020-11" db="EMBL/GenBank/DDBJ databases">
        <authorList>
            <consortium name="DOE Joint Genome Institute"/>
            <person name="Ahrendt S."/>
            <person name="Riley R."/>
            <person name="Andreopoulos W."/>
            <person name="Labutti K."/>
            <person name="Pangilinan J."/>
            <person name="Ruiz-Duenas F.J."/>
            <person name="Barrasa J.M."/>
            <person name="Sanchez-Garcia M."/>
            <person name="Camarero S."/>
            <person name="Miyauchi S."/>
            <person name="Serrano A."/>
            <person name="Linde D."/>
            <person name="Babiker R."/>
            <person name="Drula E."/>
            <person name="Ayuso-Fernandez I."/>
            <person name="Pacheco R."/>
            <person name="Padilla G."/>
            <person name="Ferreira P."/>
            <person name="Barriuso J."/>
            <person name="Kellner H."/>
            <person name="Castanera R."/>
            <person name="Alfaro M."/>
            <person name="Ramirez L."/>
            <person name="Pisabarro A.G."/>
            <person name="Kuo A."/>
            <person name="Tritt A."/>
            <person name="Lipzen A."/>
            <person name="He G."/>
            <person name="Yan M."/>
            <person name="Ng V."/>
            <person name="Cullen D."/>
            <person name="Martin F."/>
            <person name="Rosso M.-N."/>
            <person name="Henrissat B."/>
            <person name="Hibbett D."/>
            <person name="Martinez A.T."/>
            <person name="Grigoriev I.V."/>
        </authorList>
    </citation>
    <scope>NUCLEOTIDE SEQUENCE</scope>
    <source>
        <strain evidence="1">CIRM-BRFM 674</strain>
    </source>
</reference>
<dbReference type="Proteomes" id="UP000807469">
    <property type="component" value="Unassembled WGS sequence"/>
</dbReference>
<organism evidence="1 2">
    <name type="scientific">Pholiota conissans</name>
    <dbReference type="NCBI Taxonomy" id="109636"/>
    <lineage>
        <taxon>Eukaryota</taxon>
        <taxon>Fungi</taxon>
        <taxon>Dikarya</taxon>
        <taxon>Basidiomycota</taxon>
        <taxon>Agaricomycotina</taxon>
        <taxon>Agaricomycetes</taxon>
        <taxon>Agaricomycetidae</taxon>
        <taxon>Agaricales</taxon>
        <taxon>Agaricineae</taxon>
        <taxon>Strophariaceae</taxon>
        <taxon>Pholiota</taxon>
    </lineage>
</organism>
<comment type="caution">
    <text evidence="1">The sequence shown here is derived from an EMBL/GenBank/DDBJ whole genome shotgun (WGS) entry which is preliminary data.</text>
</comment>
<name>A0A9P5YL03_9AGAR</name>
<evidence type="ECO:0000313" key="2">
    <source>
        <dbReference type="Proteomes" id="UP000807469"/>
    </source>
</evidence>
<proteinExistence type="predicted"/>
<protein>
    <submittedName>
        <fullName evidence="1">Uncharacterized protein</fullName>
    </submittedName>
</protein>
<dbReference type="OrthoDB" id="3000038at2759"/>
<gene>
    <name evidence="1" type="ORF">BDN70DRAFT_998846</name>
</gene>
<dbReference type="EMBL" id="MU155865">
    <property type="protein sequence ID" value="KAF9470726.1"/>
    <property type="molecule type" value="Genomic_DNA"/>
</dbReference>
<evidence type="ECO:0000313" key="1">
    <source>
        <dbReference type="EMBL" id="KAF9470726.1"/>
    </source>
</evidence>
<dbReference type="AlphaFoldDB" id="A0A9P5YL03"/>
<sequence>MVVEAYAVEDARKVTMRRNEEVQQMENFQPRPRLHQAGTSRSEYSMFSWTTPHSLSNVNDYMLPPYLPRYLEFVAIYVTLANENPTRAEAPASTLKVRDALNTPTIGNLTVPEIFSCELGDIHKQDLQVNDTMNTLQPSNIFLTSYLLSGLSFKYELTSCSLQYETILDALDAEPSSDIAELLIVEYDHSTSYFESADEVVSKLRAQKIARAVKDENALKLLHVGFFVTVDAQRISLATEPPISARGPRRHGTWLCHQLYSHPDSASSTTITRAISFAVT</sequence>